<dbReference type="EMBL" id="WMIG01000013">
    <property type="protein sequence ID" value="MTH61106.1"/>
    <property type="molecule type" value="Genomic_DNA"/>
</dbReference>
<keyword evidence="3" id="KW-1185">Reference proteome</keyword>
<dbReference type="AlphaFoldDB" id="A0A844HML1"/>
<proteinExistence type="predicted"/>
<sequence>MTELYTIRFTTKKLVNKFDAKGKKIISQTALETPITMHMLPHATAMSYSGCDNFQIEKYVSQERHSSKGAGRPKGVGNGHKDRFASVGTGHKEGRELAAKAAKPSANPSIVNAAASGNLAAALNR</sequence>
<evidence type="ECO:0000313" key="2">
    <source>
        <dbReference type="EMBL" id="MTH61106.1"/>
    </source>
</evidence>
<feature type="compositionally biased region" description="Basic and acidic residues" evidence="1">
    <location>
        <begin position="79"/>
        <end position="98"/>
    </location>
</feature>
<dbReference type="Proteomes" id="UP000449846">
    <property type="component" value="Unassembled WGS sequence"/>
</dbReference>
<name>A0A844HML1_9RHOB</name>
<protein>
    <submittedName>
        <fullName evidence="2">Uncharacterized protein</fullName>
    </submittedName>
</protein>
<comment type="caution">
    <text evidence="2">The sequence shown here is derived from an EMBL/GenBank/DDBJ whole genome shotgun (WGS) entry which is preliminary data.</text>
</comment>
<reference evidence="2 3" key="1">
    <citation type="submission" date="2019-11" db="EMBL/GenBank/DDBJ databases">
        <authorList>
            <person name="Dong K."/>
        </authorList>
    </citation>
    <scope>NUCLEOTIDE SEQUENCE [LARGE SCALE GENOMIC DNA]</scope>
    <source>
        <strain evidence="2 3">NBRC 112902</strain>
    </source>
</reference>
<evidence type="ECO:0000313" key="3">
    <source>
        <dbReference type="Proteomes" id="UP000449846"/>
    </source>
</evidence>
<dbReference type="RefSeq" id="WP_155041049.1">
    <property type="nucleotide sequence ID" value="NZ_WMIG01000013.1"/>
</dbReference>
<gene>
    <name evidence="2" type="ORF">GL300_18005</name>
</gene>
<evidence type="ECO:0000256" key="1">
    <source>
        <dbReference type="SAM" id="MobiDB-lite"/>
    </source>
</evidence>
<accession>A0A844HML1</accession>
<feature type="compositionally biased region" description="Low complexity" evidence="1">
    <location>
        <begin position="99"/>
        <end position="125"/>
    </location>
</feature>
<feature type="region of interest" description="Disordered" evidence="1">
    <location>
        <begin position="63"/>
        <end position="125"/>
    </location>
</feature>
<organism evidence="2 3">
    <name type="scientific">Paracoccus litorisediminis</name>
    <dbReference type="NCBI Taxonomy" id="2006130"/>
    <lineage>
        <taxon>Bacteria</taxon>
        <taxon>Pseudomonadati</taxon>
        <taxon>Pseudomonadota</taxon>
        <taxon>Alphaproteobacteria</taxon>
        <taxon>Rhodobacterales</taxon>
        <taxon>Paracoccaceae</taxon>
        <taxon>Paracoccus</taxon>
    </lineage>
</organism>